<reference evidence="1" key="1">
    <citation type="journal article" date="2021" name="Proc. Natl. Acad. Sci. U.S.A.">
        <title>A Catalog of Tens of Thousands of Viruses from Human Metagenomes Reveals Hidden Associations with Chronic Diseases.</title>
        <authorList>
            <person name="Tisza M.J."/>
            <person name="Buck C.B."/>
        </authorList>
    </citation>
    <scope>NUCLEOTIDE SEQUENCE</scope>
    <source>
        <strain evidence="1">CtnPP24</strain>
    </source>
</reference>
<dbReference type="EMBL" id="BK015962">
    <property type="protein sequence ID" value="DAF87378.1"/>
    <property type="molecule type" value="Genomic_DNA"/>
</dbReference>
<name>A0A8S5TYW8_9CAUD</name>
<organism evidence="1">
    <name type="scientific">Siphoviridae sp. ctnPP24</name>
    <dbReference type="NCBI Taxonomy" id="2825662"/>
    <lineage>
        <taxon>Viruses</taxon>
        <taxon>Duplodnaviria</taxon>
        <taxon>Heunggongvirae</taxon>
        <taxon>Uroviricota</taxon>
        <taxon>Caudoviricetes</taxon>
    </lineage>
</organism>
<protein>
    <submittedName>
        <fullName evidence="1">Uncharacterized protein</fullName>
    </submittedName>
</protein>
<evidence type="ECO:0000313" key="1">
    <source>
        <dbReference type="EMBL" id="DAF87378.1"/>
    </source>
</evidence>
<proteinExistence type="predicted"/>
<sequence>MIQPLEFKREYIHNNPSHTDQNTSLETMIDTALRYSAYDNTTYCTLFLIYLSDADIKVLAKYAEAGYKIGIKTAHHCDDTDDIEVTVCYYY</sequence>
<accession>A0A8S5TYW8</accession>